<keyword evidence="1 3" id="KW-0533">Nickel</keyword>
<evidence type="ECO:0000313" key="4">
    <source>
        <dbReference type="EMBL" id="MEQ2441275.1"/>
    </source>
</evidence>
<dbReference type="PANTHER" id="PTHR36566:SF1">
    <property type="entry name" value="PYRIDINIUM-3,5-BISTHIOCARBOXYLIC ACID MONONUCLEOTIDE NICKEL INSERTION PROTEIN"/>
    <property type="match status" value="1"/>
</dbReference>
<dbReference type="Proteomes" id="UP001489509">
    <property type="component" value="Unassembled WGS sequence"/>
</dbReference>
<sequence>MRTLYLECYSGISGDMTVAALLDAGADREKLLAALKSLPLDGYRVEITRTFKNGVAAQDFHVILEDAHSHHVHRGLKEIFPIIDGSKMDPSAKLLAKEMFQRLAQAEGTVHGKAPEEVHFHEVGAVDSIVDLCAAAVCFVDLKVERVCCSPLYEGRGTVECQHGCIPVPAPAVCELAKQHRIPLHITETQGEMVTPTGAAIAATLADTFDAPSLANIKAVGVGAGKKDFPQANILRAYLLEEPDKEAADWVWCLETCIDDMSGEALGFAMERLFAEGAVDVWFTPIQMKKNRPGVQLTVLCKDPSVEAMTRLLFRETSAIGLRKRRCGRAVMARTRKTVETPYGPVSMKECTYGDIRKASVEYEDARQASLSAGVPLRDVCAAAETAYENMQESKKELAK</sequence>
<keyword evidence="5" id="KW-1185">Reference proteome</keyword>
<comment type="caution">
    <text evidence="4">The sequence shown here is derived from an EMBL/GenBank/DDBJ whole genome shotgun (WGS) entry which is preliminary data.</text>
</comment>
<evidence type="ECO:0000256" key="1">
    <source>
        <dbReference type="ARBA" id="ARBA00022596"/>
    </source>
</evidence>
<dbReference type="GO" id="GO:0016829">
    <property type="term" value="F:lyase activity"/>
    <property type="evidence" value="ECO:0007669"/>
    <property type="project" value="UniProtKB-KW"/>
</dbReference>
<dbReference type="EMBL" id="JBBMFD010000020">
    <property type="protein sequence ID" value="MEQ2441275.1"/>
    <property type="molecule type" value="Genomic_DNA"/>
</dbReference>
<comment type="catalytic activity">
    <reaction evidence="3">
        <text>Ni(II)-pyridinium-3,5-bisthiocarboxylate mononucleotide = pyridinium-3,5-bisthiocarboxylate mononucleotide + Ni(2+)</text>
        <dbReference type="Rhea" id="RHEA:54784"/>
        <dbReference type="ChEBI" id="CHEBI:49786"/>
        <dbReference type="ChEBI" id="CHEBI:137372"/>
        <dbReference type="ChEBI" id="CHEBI:137373"/>
        <dbReference type="EC" id="4.99.1.12"/>
    </reaction>
</comment>
<dbReference type="Pfam" id="PF01969">
    <property type="entry name" value="Ni_insertion"/>
    <property type="match status" value="1"/>
</dbReference>
<dbReference type="EC" id="4.99.1.12" evidence="3"/>
<proteinExistence type="inferred from homology"/>
<name>A0ABV1E1V7_9FIRM</name>
<gene>
    <name evidence="3 4" type="primary">larC</name>
    <name evidence="4" type="ORF">WMO26_10600</name>
</gene>
<dbReference type="Gene3D" id="3.30.70.1380">
    <property type="entry name" value="Transcriptional regulatory protein pf0864 domain like"/>
    <property type="match status" value="1"/>
</dbReference>
<dbReference type="HAMAP" id="MF_01074">
    <property type="entry name" value="LarC"/>
    <property type="match status" value="1"/>
</dbReference>
<evidence type="ECO:0000256" key="2">
    <source>
        <dbReference type="ARBA" id="ARBA00023239"/>
    </source>
</evidence>
<accession>A0ABV1E1V7</accession>
<dbReference type="InterPro" id="IPR002822">
    <property type="entry name" value="Ni_insertion"/>
</dbReference>
<evidence type="ECO:0000256" key="3">
    <source>
        <dbReference type="HAMAP-Rule" id="MF_01074"/>
    </source>
</evidence>
<evidence type="ECO:0000313" key="5">
    <source>
        <dbReference type="Proteomes" id="UP001489509"/>
    </source>
</evidence>
<comment type="similarity">
    <text evidence="3">Belongs to the LarC family.</text>
</comment>
<dbReference type="PANTHER" id="PTHR36566">
    <property type="entry name" value="NICKEL INSERTION PROTEIN-RELATED"/>
    <property type="match status" value="1"/>
</dbReference>
<comment type="function">
    <text evidence="3">Involved in the biosynthesis of a nickel-pincer cofactor ((SCS)Ni(II) pincer complex). Binds Ni(2+), and functions in nickel delivery to pyridinium-3,5-bisthiocarboxylic acid mononucleotide (P2TMN), to form the mature cofactor. Is thus probably required for the activation of nickel-pincer cofactor-dependent enzymes.</text>
</comment>
<dbReference type="RefSeq" id="WP_349220266.1">
    <property type="nucleotide sequence ID" value="NZ_JBBMFD010000020.1"/>
</dbReference>
<organism evidence="4 5">
    <name type="scientific">Solibaculum intestinale</name>
    <dbReference type="NCBI Taxonomy" id="3133165"/>
    <lineage>
        <taxon>Bacteria</taxon>
        <taxon>Bacillati</taxon>
        <taxon>Bacillota</taxon>
        <taxon>Clostridia</taxon>
        <taxon>Eubacteriales</taxon>
        <taxon>Oscillospiraceae</taxon>
        <taxon>Solibaculum</taxon>
    </lineage>
</organism>
<protein>
    <recommendedName>
        <fullName evidence="3">Pyridinium-3,5-bisthiocarboxylic acid mononucleotide nickel insertion protein</fullName>
        <shortName evidence="3">P2TMN nickel insertion protein</shortName>
        <ecNumber evidence="3">4.99.1.12</ecNumber>
    </recommendedName>
    <alternativeName>
        <fullName evidence="3">Nickel-pincer cofactor biosynthesis protein LarC</fullName>
    </alternativeName>
</protein>
<dbReference type="NCBIfam" id="TIGR00299">
    <property type="entry name" value="nickel pincer cofactor biosynthesis protein LarC"/>
    <property type="match status" value="1"/>
</dbReference>
<keyword evidence="2 3" id="KW-0456">Lyase</keyword>
<reference evidence="4 5" key="1">
    <citation type="submission" date="2024-03" db="EMBL/GenBank/DDBJ databases">
        <title>Human intestinal bacterial collection.</title>
        <authorList>
            <person name="Pauvert C."/>
            <person name="Hitch T.C.A."/>
            <person name="Clavel T."/>
        </authorList>
    </citation>
    <scope>NUCLEOTIDE SEQUENCE [LARGE SCALE GENOMIC DNA]</scope>
    <source>
        <strain evidence="4 5">CLA-JM-H44</strain>
    </source>
</reference>